<name>A0A1M7YHG8_9FIRM</name>
<organism evidence="2 3">
    <name type="scientific">Anaerocolumna xylanovorans DSM 12503</name>
    <dbReference type="NCBI Taxonomy" id="1121345"/>
    <lineage>
        <taxon>Bacteria</taxon>
        <taxon>Bacillati</taxon>
        <taxon>Bacillota</taxon>
        <taxon>Clostridia</taxon>
        <taxon>Lachnospirales</taxon>
        <taxon>Lachnospiraceae</taxon>
        <taxon>Anaerocolumna</taxon>
    </lineage>
</organism>
<evidence type="ECO:0000313" key="3">
    <source>
        <dbReference type="Proteomes" id="UP000184612"/>
    </source>
</evidence>
<gene>
    <name evidence="2" type="ORF">SAMN02745217_03471</name>
</gene>
<dbReference type="RefSeq" id="WP_073590115.1">
    <property type="nucleotide sequence ID" value="NZ_FRFD01000010.1"/>
</dbReference>
<keyword evidence="1" id="KW-0812">Transmembrane</keyword>
<accession>A0A1M7YHG8</accession>
<evidence type="ECO:0000256" key="1">
    <source>
        <dbReference type="SAM" id="Phobius"/>
    </source>
</evidence>
<reference evidence="2 3" key="1">
    <citation type="submission" date="2016-12" db="EMBL/GenBank/DDBJ databases">
        <authorList>
            <person name="Song W.-J."/>
            <person name="Kurnit D.M."/>
        </authorList>
    </citation>
    <scope>NUCLEOTIDE SEQUENCE [LARGE SCALE GENOMIC DNA]</scope>
    <source>
        <strain evidence="2 3">DSM 12503</strain>
    </source>
</reference>
<dbReference type="AlphaFoldDB" id="A0A1M7YHG8"/>
<feature type="transmembrane region" description="Helical" evidence="1">
    <location>
        <begin position="39"/>
        <end position="61"/>
    </location>
</feature>
<keyword evidence="1" id="KW-1133">Transmembrane helix</keyword>
<evidence type="ECO:0000313" key="2">
    <source>
        <dbReference type="EMBL" id="SHO52031.1"/>
    </source>
</evidence>
<dbReference type="EMBL" id="FRFD01000010">
    <property type="protein sequence ID" value="SHO52031.1"/>
    <property type="molecule type" value="Genomic_DNA"/>
</dbReference>
<sequence>MEAVLKVHSKIGIVSLSLYMISVGLSTFIKANVLNYDTAFPVLCVMVIISITALMAAIVALKKDKIKRCSQVFQL</sequence>
<keyword evidence="1" id="KW-0472">Membrane</keyword>
<proteinExistence type="predicted"/>
<keyword evidence="3" id="KW-1185">Reference proteome</keyword>
<dbReference type="STRING" id="1121345.SAMN02745217_03471"/>
<dbReference type="Proteomes" id="UP000184612">
    <property type="component" value="Unassembled WGS sequence"/>
</dbReference>
<protein>
    <submittedName>
        <fullName evidence="2">Uncharacterized protein</fullName>
    </submittedName>
</protein>
<feature type="transmembrane region" description="Helical" evidence="1">
    <location>
        <begin position="12"/>
        <end position="33"/>
    </location>
</feature>